<comment type="caution">
    <text evidence="1">The sequence shown here is derived from an EMBL/GenBank/DDBJ whole genome shotgun (WGS) entry which is preliminary data.</text>
</comment>
<organism evidence="1 2">
    <name type="scientific">Pseudochelatococcus contaminans</name>
    <dbReference type="NCBI Taxonomy" id="1538103"/>
    <lineage>
        <taxon>Bacteria</taxon>
        <taxon>Pseudomonadati</taxon>
        <taxon>Pseudomonadota</taxon>
        <taxon>Alphaproteobacteria</taxon>
        <taxon>Hyphomicrobiales</taxon>
        <taxon>Chelatococcaceae</taxon>
        <taxon>Pseudochelatococcus</taxon>
    </lineage>
</organism>
<gene>
    <name evidence="1" type="ORF">FHS81_000665</name>
</gene>
<keyword evidence="2" id="KW-1185">Reference proteome</keyword>
<reference evidence="1 2" key="1">
    <citation type="submission" date="2020-08" db="EMBL/GenBank/DDBJ databases">
        <title>Genomic Encyclopedia of Type Strains, Phase IV (KMG-IV): sequencing the most valuable type-strain genomes for metagenomic binning, comparative biology and taxonomic classification.</title>
        <authorList>
            <person name="Goeker M."/>
        </authorList>
    </citation>
    <scope>NUCLEOTIDE SEQUENCE [LARGE SCALE GENOMIC DNA]</scope>
    <source>
        <strain evidence="1 2">DSM 28760</strain>
    </source>
</reference>
<accession>A0A7W6EF86</accession>
<dbReference type="Proteomes" id="UP000537592">
    <property type="component" value="Unassembled WGS sequence"/>
</dbReference>
<evidence type="ECO:0000313" key="2">
    <source>
        <dbReference type="Proteomes" id="UP000537592"/>
    </source>
</evidence>
<sequence>MTRVCDLIKVFWFDIVLTLNSLRNNRNFE</sequence>
<dbReference type="AlphaFoldDB" id="A0A7W6EF86"/>
<dbReference type="EMBL" id="JACICC010000001">
    <property type="protein sequence ID" value="MBB3808611.1"/>
    <property type="molecule type" value="Genomic_DNA"/>
</dbReference>
<protein>
    <submittedName>
        <fullName evidence="1">Uncharacterized protein</fullName>
    </submittedName>
</protein>
<name>A0A7W6EF86_9HYPH</name>
<evidence type="ECO:0000313" key="1">
    <source>
        <dbReference type="EMBL" id="MBB3808611.1"/>
    </source>
</evidence>
<proteinExistence type="predicted"/>